<organism evidence="2">
    <name type="scientific">marine metagenome</name>
    <dbReference type="NCBI Taxonomy" id="408172"/>
    <lineage>
        <taxon>unclassified sequences</taxon>
        <taxon>metagenomes</taxon>
        <taxon>ecological metagenomes</taxon>
    </lineage>
</organism>
<feature type="domain" description="HTH cro/C1-type" evidence="1">
    <location>
        <begin position="10"/>
        <end position="64"/>
    </location>
</feature>
<name>A0A382KG83_9ZZZZ</name>
<dbReference type="InterPro" id="IPR001387">
    <property type="entry name" value="Cro/C1-type_HTH"/>
</dbReference>
<dbReference type="Pfam" id="PF12727">
    <property type="entry name" value="PBP_like"/>
    <property type="match status" value="1"/>
</dbReference>
<dbReference type="Gene3D" id="3.40.190.10">
    <property type="entry name" value="Periplasmic binding protein-like II"/>
    <property type="match status" value="1"/>
</dbReference>
<sequence>MKGSQFVSSLRERRAALGFSQTELANKVSVSRQALGYIETGRQIPSTQLALELAASLRCSVDDLFQLASGSVVLSRLASPLEDTERLIVGQIGGVFVSHPLYDTTKAADGVFRGFAHKNNADVASVELLANQGSISANILVAGCAPLLGVLCSRVERQYADMRATWIPSDSSQSLGLLEQNLVHVAGIHLASSTDPHIHLDLARHTLPDQTATIINLACWQQGLVVPRGNPMQITGVSDLLEPSIRCVQRNPGSGAQELLGRLLKEAGQGLEGCGSMPLASSHAEVARMVSTGVADTGVAIEAVAISEGLDFITLSDERFDLVLPESHLELPAVARFVNLLDQPNFRSEAAKLPGYDLSLSGHLSTLRPH</sequence>
<dbReference type="InterPro" id="IPR024370">
    <property type="entry name" value="PBP_domain"/>
</dbReference>
<proteinExistence type="predicted"/>
<evidence type="ECO:0000259" key="1">
    <source>
        <dbReference type="PROSITE" id="PS50943"/>
    </source>
</evidence>
<dbReference type="SMART" id="SM00530">
    <property type="entry name" value="HTH_XRE"/>
    <property type="match status" value="1"/>
</dbReference>
<evidence type="ECO:0000313" key="2">
    <source>
        <dbReference type="EMBL" id="SVC21967.1"/>
    </source>
</evidence>
<gene>
    <name evidence="2" type="ORF">METZ01_LOCUS274821</name>
</gene>
<dbReference type="EMBL" id="UINC01079706">
    <property type="protein sequence ID" value="SVC21967.1"/>
    <property type="molecule type" value="Genomic_DNA"/>
</dbReference>
<dbReference type="PANTHER" id="PTHR38431:SF1">
    <property type="entry name" value="BLL2305 PROTEIN"/>
    <property type="match status" value="1"/>
</dbReference>
<dbReference type="SUPFAM" id="SSF53850">
    <property type="entry name" value="Periplasmic binding protein-like II"/>
    <property type="match status" value="1"/>
</dbReference>
<accession>A0A382KG83</accession>
<reference evidence="2" key="1">
    <citation type="submission" date="2018-05" db="EMBL/GenBank/DDBJ databases">
        <authorList>
            <person name="Lanie J.A."/>
            <person name="Ng W.-L."/>
            <person name="Kazmierczak K.M."/>
            <person name="Andrzejewski T.M."/>
            <person name="Davidsen T.M."/>
            <person name="Wayne K.J."/>
            <person name="Tettelin H."/>
            <person name="Glass J.I."/>
            <person name="Rusch D."/>
            <person name="Podicherti R."/>
            <person name="Tsui H.-C.T."/>
            <person name="Winkler M.E."/>
        </authorList>
    </citation>
    <scope>NUCLEOTIDE SEQUENCE</scope>
</reference>
<dbReference type="GO" id="GO:0003677">
    <property type="term" value="F:DNA binding"/>
    <property type="evidence" value="ECO:0007669"/>
    <property type="project" value="InterPro"/>
</dbReference>
<dbReference type="PROSITE" id="PS50943">
    <property type="entry name" value="HTH_CROC1"/>
    <property type="match status" value="1"/>
</dbReference>
<dbReference type="Gene3D" id="1.10.260.40">
    <property type="entry name" value="lambda repressor-like DNA-binding domains"/>
    <property type="match status" value="1"/>
</dbReference>
<dbReference type="SUPFAM" id="SSF47413">
    <property type="entry name" value="lambda repressor-like DNA-binding domains"/>
    <property type="match status" value="1"/>
</dbReference>
<dbReference type="CDD" id="cd00093">
    <property type="entry name" value="HTH_XRE"/>
    <property type="match status" value="1"/>
</dbReference>
<dbReference type="PANTHER" id="PTHR38431">
    <property type="entry name" value="BLL2305 PROTEIN"/>
    <property type="match status" value="1"/>
</dbReference>
<protein>
    <recommendedName>
        <fullName evidence="1">HTH cro/C1-type domain-containing protein</fullName>
    </recommendedName>
</protein>
<dbReference type="AlphaFoldDB" id="A0A382KG83"/>
<dbReference type="InterPro" id="IPR010982">
    <property type="entry name" value="Lambda_DNA-bd_dom_sf"/>
</dbReference>
<dbReference type="Pfam" id="PF01381">
    <property type="entry name" value="HTH_3"/>
    <property type="match status" value="1"/>
</dbReference>